<proteinExistence type="predicted"/>
<organism evidence="1 2">
    <name type="scientific">Linum trigynum</name>
    <dbReference type="NCBI Taxonomy" id="586398"/>
    <lineage>
        <taxon>Eukaryota</taxon>
        <taxon>Viridiplantae</taxon>
        <taxon>Streptophyta</taxon>
        <taxon>Embryophyta</taxon>
        <taxon>Tracheophyta</taxon>
        <taxon>Spermatophyta</taxon>
        <taxon>Magnoliopsida</taxon>
        <taxon>eudicotyledons</taxon>
        <taxon>Gunneridae</taxon>
        <taxon>Pentapetalae</taxon>
        <taxon>rosids</taxon>
        <taxon>fabids</taxon>
        <taxon>Malpighiales</taxon>
        <taxon>Linaceae</taxon>
        <taxon>Linum</taxon>
    </lineage>
</organism>
<sequence>MPRNPSRPMDSPATLWTDELGVLVMDFRPSFSGQLKEIIETTTLLGGPPQHRLGACLCSWCVSSSFLCTYTHLWSAS</sequence>
<protein>
    <submittedName>
        <fullName evidence="1">Uncharacterized protein</fullName>
    </submittedName>
</protein>
<reference evidence="1 2" key="1">
    <citation type="submission" date="2024-04" db="EMBL/GenBank/DDBJ databases">
        <authorList>
            <person name="Fracassetti M."/>
        </authorList>
    </citation>
    <scope>NUCLEOTIDE SEQUENCE [LARGE SCALE GENOMIC DNA]</scope>
</reference>
<evidence type="ECO:0000313" key="2">
    <source>
        <dbReference type="Proteomes" id="UP001497516"/>
    </source>
</evidence>
<dbReference type="EMBL" id="OZ034813">
    <property type="protein sequence ID" value="CAL1354640.1"/>
    <property type="molecule type" value="Genomic_DNA"/>
</dbReference>
<keyword evidence="2" id="KW-1185">Reference proteome</keyword>
<name>A0AAV2CDR2_9ROSI</name>
<accession>A0AAV2CDR2</accession>
<evidence type="ECO:0000313" key="1">
    <source>
        <dbReference type="EMBL" id="CAL1354640.1"/>
    </source>
</evidence>
<dbReference type="Proteomes" id="UP001497516">
    <property type="component" value="Chromosome 1"/>
</dbReference>
<gene>
    <name evidence="1" type="ORF">LTRI10_LOCUS2439</name>
</gene>
<dbReference type="AlphaFoldDB" id="A0AAV2CDR2"/>